<evidence type="ECO:0000256" key="2">
    <source>
        <dbReference type="ARBA" id="ARBA00022692"/>
    </source>
</evidence>
<name>A0A2C9U1Z0_MANES</name>
<evidence type="ECO:0008006" key="8">
    <source>
        <dbReference type="Google" id="ProtNLM"/>
    </source>
</evidence>
<evidence type="ECO:0000256" key="5">
    <source>
        <dbReference type="ARBA" id="ARBA00035114"/>
    </source>
</evidence>
<protein>
    <recommendedName>
        <fullName evidence="8">R3H domain-containing protein</fullName>
    </recommendedName>
</protein>
<dbReference type="Gramene" id="Manes.18G092500.2.v8.1">
    <property type="protein sequence ID" value="Manes.18G092500.2.v8.1.CDS.1"/>
    <property type="gene ID" value="Manes.18G092500.v8.1"/>
</dbReference>
<keyword evidence="7" id="KW-1185">Reference proteome</keyword>
<evidence type="ECO:0000313" key="6">
    <source>
        <dbReference type="EMBL" id="OAY23609.1"/>
    </source>
</evidence>
<dbReference type="PANTHER" id="PTHR31509">
    <property type="entry name" value="BPS1-LIKE PROTEIN"/>
    <property type="match status" value="1"/>
</dbReference>
<reference evidence="7" key="1">
    <citation type="journal article" date="2016" name="Nat. Biotechnol.">
        <title>Sequencing wild and cultivated cassava and related species reveals extensive interspecific hybridization and genetic diversity.</title>
        <authorList>
            <person name="Bredeson J.V."/>
            <person name="Lyons J.B."/>
            <person name="Prochnik S.E."/>
            <person name="Wu G.A."/>
            <person name="Ha C.M."/>
            <person name="Edsinger-Gonzales E."/>
            <person name="Grimwood J."/>
            <person name="Schmutz J."/>
            <person name="Rabbi I.Y."/>
            <person name="Egesi C."/>
            <person name="Nauluvula P."/>
            <person name="Lebot V."/>
            <person name="Ndunguru J."/>
            <person name="Mkamilo G."/>
            <person name="Bart R.S."/>
            <person name="Setter T.L."/>
            <person name="Gleadow R.M."/>
            <person name="Kulakow P."/>
            <person name="Ferguson M.E."/>
            <person name="Rounsley S."/>
            <person name="Rokhsar D.S."/>
        </authorList>
    </citation>
    <scope>NUCLEOTIDE SEQUENCE [LARGE SCALE GENOMIC DNA]</scope>
    <source>
        <strain evidence="7">cv. AM560-2</strain>
    </source>
</reference>
<keyword evidence="3" id="KW-1133">Transmembrane helix</keyword>
<evidence type="ECO:0000256" key="1">
    <source>
        <dbReference type="ARBA" id="ARBA00004167"/>
    </source>
</evidence>
<dbReference type="OMA" id="CARVINE"/>
<dbReference type="GO" id="GO:0016020">
    <property type="term" value="C:membrane"/>
    <property type="evidence" value="ECO:0007669"/>
    <property type="project" value="UniProtKB-SubCell"/>
</dbReference>
<evidence type="ECO:0000313" key="7">
    <source>
        <dbReference type="Proteomes" id="UP000091857"/>
    </source>
</evidence>
<dbReference type="OrthoDB" id="1878996at2759"/>
<dbReference type="Pfam" id="PF05633">
    <property type="entry name" value="ROH1-like"/>
    <property type="match status" value="1"/>
</dbReference>
<dbReference type="InterPro" id="IPR008511">
    <property type="entry name" value="ROH1-like"/>
</dbReference>
<keyword evidence="4" id="KW-0472">Membrane</keyword>
<keyword evidence="2" id="KW-0812">Transmembrane</keyword>
<comment type="caution">
    <text evidence="6">The sequence shown here is derived from an EMBL/GenBank/DDBJ whole genome shotgun (WGS) entry which is preliminary data.</text>
</comment>
<dbReference type="AlphaFoldDB" id="A0A2C9U1Z0"/>
<sequence>MPATDYQGSSASFGRSILSLRRDQVHSMEATHEASGHELELEAFQRNVTERFVDLFSVGSDDLLSLSWIRKLLDCFLGCQEEFRVILLNNRSHVCKPPVDRLIHDFFERCVKALDLCNAIRDGIEQIREWKKLIEIVLCALGNQKMLGEGQFRRAKKALVDLAISMLDERESTAAMAQRNRSFGRQNAASSRDQHHRNFGHFRSLSWSVSRSWSAARQLQAIGNNLAAPKANEIVATNGIAVTVYTMNSILLFVMWALVAAIPCQDRGLQVHFSIPRHFQWAAAMLSLHERVLEESRKRDRKNACGLLREIYLVDKCTKSLAELADSIQYPLTEEREAEVRLRVQELGRVCEVINEGLDPLERQIREVFHRIVHSRTEGLEALGRVNHND</sequence>
<dbReference type="Proteomes" id="UP000091857">
    <property type="component" value="Chromosome 18"/>
</dbReference>
<evidence type="ECO:0000256" key="4">
    <source>
        <dbReference type="ARBA" id="ARBA00023136"/>
    </source>
</evidence>
<comment type="subcellular location">
    <subcellularLocation>
        <location evidence="1">Membrane</location>
        <topology evidence="1">Single-pass membrane protein</topology>
    </subcellularLocation>
</comment>
<comment type="similarity">
    <text evidence="5">Belongs to the ROH1 family.</text>
</comment>
<organism evidence="6 7">
    <name type="scientific">Manihot esculenta</name>
    <name type="common">Cassava</name>
    <name type="synonym">Jatropha manihot</name>
    <dbReference type="NCBI Taxonomy" id="3983"/>
    <lineage>
        <taxon>Eukaryota</taxon>
        <taxon>Viridiplantae</taxon>
        <taxon>Streptophyta</taxon>
        <taxon>Embryophyta</taxon>
        <taxon>Tracheophyta</taxon>
        <taxon>Spermatophyta</taxon>
        <taxon>Magnoliopsida</taxon>
        <taxon>eudicotyledons</taxon>
        <taxon>Gunneridae</taxon>
        <taxon>Pentapetalae</taxon>
        <taxon>rosids</taxon>
        <taxon>fabids</taxon>
        <taxon>Malpighiales</taxon>
        <taxon>Euphorbiaceae</taxon>
        <taxon>Crotonoideae</taxon>
        <taxon>Manihoteae</taxon>
        <taxon>Manihot</taxon>
    </lineage>
</organism>
<dbReference type="EMBL" id="CM004404">
    <property type="protein sequence ID" value="OAY23609.1"/>
    <property type="molecule type" value="Genomic_DNA"/>
</dbReference>
<gene>
    <name evidence="6" type="ORF">MANES_18G092500v8</name>
</gene>
<dbReference type="STRING" id="3983.A0A2C9U1Z0"/>
<proteinExistence type="inferred from homology"/>
<accession>A0A2C9U1Z0</accession>
<evidence type="ECO:0000256" key="3">
    <source>
        <dbReference type="ARBA" id="ARBA00022989"/>
    </source>
</evidence>